<feature type="region of interest" description="Disordered" evidence="1">
    <location>
        <begin position="404"/>
        <end position="423"/>
    </location>
</feature>
<dbReference type="Gene3D" id="3.60.15.10">
    <property type="entry name" value="Ribonuclease Z/Hydroxyacylglutathione hydrolase-like"/>
    <property type="match status" value="1"/>
</dbReference>
<name>A0A5C3EYQ1_9BASI</name>
<sequence length="631" mass="68307">MSSCGPPRSYNADDDNYDNDYDFDDDEAGVGGMGGIGCGPFGNVVRGAPALADGGSDLGAETGASSTWVRTGFRNPWPSAVKPTLAQVWAGLEWGEDRDPCIPLAVEAARTLVDRTPAPASADLDAKYRDDNEGNDEDEDGEIEDTLFNQQHLGAAGIDDQTARRTADTLLRRVAPDFTIPDGVRSKTTWLGHASVLRPIRILIDPIFSTRCSPTQVAGPYRSYAAPCAVQDLPPIDVVLISHNHYDHLDLSTVAELWRRNRASLRFVVPLGNRQWFLAPDQSGGFGVDPDRVVELDWWESICLRFAGGEGVGDEEDGEGEADEEGEGEEEEEGQGQVEITCTPAQHGSGRVGLDANVSLWSSWYISSSSSSPPLIADQSSPDGNGKGAIGSHRIFFAGDTGFQMHTSPHYPPCPSPSPSSAHTIDIDIDEAEREQEREGEGEGEGGAATCPAFDEIRTRLGRPHVSLLPVSVGATLSFVRSYVPLSDRFSPLPRIKPGLTGGNHATPWDALRIFDILTNPPKRQHHQEHNDQGDAEEYVAVAIHWGTFVSGPLEVVKTVGNTLWACQAQHVRLRLGDDALLHEPRSNDDDTDDDGQKGDGPASPNRSRRHRHEGAKRTFRILDHGGSVSL</sequence>
<feature type="compositionally biased region" description="Acidic residues" evidence="1">
    <location>
        <begin position="312"/>
        <end position="334"/>
    </location>
</feature>
<protein>
    <recommendedName>
        <fullName evidence="2">Metallo-beta-lactamase domain-containing protein</fullName>
    </recommendedName>
</protein>
<dbReference type="OrthoDB" id="332863at2759"/>
<organism evidence="3 4">
    <name type="scientific">Pseudozyma flocculosa</name>
    <dbReference type="NCBI Taxonomy" id="84751"/>
    <lineage>
        <taxon>Eukaryota</taxon>
        <taxon>Fungi</taxon>
        <taxon>Dikarya</taxon>
        <taxon>Basidiomycota</taxon>
        <taxon>Ustilaginomycotina</taxon>
        <taxon>Ustilaginomycetes</taxon>
        <taxon>Ustilaginales</taxon>
        <taxon>Ustilaginaceae</taxon>
        <taxon>Pseudozyma</taxon>
    </lineage>
</organism>
<feature type="region of interest" description="Disordered" evidence="1">
    <location>
        <begin position="371"/>
        <end position="392"/>
    </location>
</feature>
<evidence type="ECO:0000256" key="1">
    <source>
        <dbReference type="SAM" id="MobiDB-lite"/>
    </source>
</evidence>
<dbReference type="PANTHER" id="PTHR15032:SF27">
    <property type="entry name" value="N-ACYL-PHOSPHATIDYLETHANOLAMINE-HYDROLYZING PHOSPHOLIPASE D"/>
    <property type="match status" value="1"/>
</dbReference>
<dbReference type="PANTHER" id="PTHR15032">
    <property type="entry name" value="N-ACYL-PHOSPHATIDYLETHANOLAMINE-HYDROLYZING PHOSPHOLIPASE D"/>
    <property type="match status" value="1"/>
</dbReference>
<dbReference type="GO" id="GO:0070292">
    <property type="term" value="P:N-acylphosphatidylethanolamine metabolic process"/>
    <property type="evidence" value="ECO:0007669"/>
    <property type="project" value="TreeGrafter"/>
</dbReference>
<proteinExistence type="predicted"/>
<dbReference type="GO" id="GO:0070290">
    <property type="term" value="F:N-acylphosphatidylethanolamine-specific phospholipase D activity"/>
    <property type="evidence" value="ECO:0007669"/>
    <property type="project" value="TreeGrafter"/>
</dbReference>
<dbReference type="SUPFAM" id="SSF56281">
    <property type="entry name" value="Metallo-hydrolase/oxidoreductase"/>
    <property type="match status" value="1"/>
</dbReference>
<dbReference type="Pfam" id="PF12706">
    <property type="entry name" value="Lactamase_B_2"/>
    <property type="match status" value="1"/>
</dbReference>
<evidence type="ECO:0000259" key="2">
    <source>
        <dbReference type="Pfam" id="PF12706"/>
    </source>
</evidence>
<dbReference type="InterPro" id="IPR036866">
    <property type="entry name" value="RibonucZ/Hydroxyglut_hydro"/>
</dbReference>
<feature type="compositionally biased region" description="Acidic residues" evidence="1">
    <location>
        <begin position="12"/>
        <end position="24"/>
    </location>
</feature>
<feature type="region of interest" description="Disordered" evidence="1">
    <location>
        <begin position="121"/>
        <end position="140"/>
    </location>
</feature>
<reference evidence="3 4" key="1">
    <citation type="submission" date="2018-03" db="EMBL/GenBank/DDBJ databases">
        <authorList>
            <person name="Guldener U."/>
        </authorList>
    </citation>
    <scope>NUCLEOTIDE SEQUENCE [LARGE SCALE GENOMIC DNA]</scope>
    <source>
        <strain evidence="3 4">DAOM196992</strain>
    </source>
</reference>
<dbReference type="AlphaFoldDB" id="A0A5C3EYQ1"/>
<dbReference type="Proteomes" id="UP000323386">
    <property type="component" value="Unassembled WGS sequence"/>
</dbReference>
<gene>
    <name evidence="3" type="ORF">PSFLO_02876</name>
</gene>
<dbReference type="InterPro" id="IPR001279">
    <property type="entry name" value="Metallo-B-lactamas"/>
</dbReference>
<dbReference type="EMBL" id="OOIP01000007">
    <property type="protein sequence ID" value="SPO37403.1"/>
    <property type="molecule type" value="Genomic_DNA"/>
</dbReference>
<dbReference type="GO" id="GO:0070291">
    <property type="term" value="P:N-acylethanolamine metabolic process"/>
    <property type="evidence" value="ECO:0007669"/>
    <property type="project" value="TreeGrafter"/>
</dbReference>
<evidence type="ECO:0000313" key="4">
    <source>
        <dbReference type="Proteomes" id="UP000323386"/>
    </source>
</evidence>
<dbReference type="GO" id="GO:0005737">
    <property type="term" value="C:cytoplasm"/>
    <property type="evidence" value="ECO:0007669"/>
    <property type="project" value="TreeGrafter"/>
</dbReference>
<feature type="region of interest" description="Disordered" evidence="1">
    <location>
        <begin position="309"/>
        <end position="337"/>
    </location>
</feature>
<feature type="region of interest" description="Disordered" evidence="1">
    <location>
        <begin position="583"/>
        <end position="631"/>
    </location>
</feature>
<accession>A0A5C3EYQ1</accession>
<evidence type="ECO:0000313" key="3">
    <source>
        <dbReference type="EMBL" id="SPO37403.1"/>
    </source>
</evidence>
<feature type="compositionally biased region" description="Basic residues" evidence="1">
    <location>
        <begin position="607"/>
        <end position="620"/>
    </location>
</feature>
<feature type="domain" description="Metallo-beta-lactamase" evidence="2">
    <location>
        <begin position="201"/>
        <end position="368"/>
    </location>
</feature>
<feature type="region of interest" description="Disordered" evidence="1">
    <location>
        <begin position="1"/>
        <end position="24"/>
    </location>
</feature>
<keyword evidence="4" id="KW-1185">Reference proteome</keyword>